<accession>A0A1I8HK95</accession>
<feature type="compositionally biased region" description="Basic and acidic residues" evidence="1">
    <location>
        <begin position="117"/>
        <end position="133"/>
    </location>
</feature>
<evidence type="ECO:0000313" key="2">
    <source>
        <dbReference type="Proteomes" id="UP000095280"/>
    </source>
</evidence>
<evidence type="ECO:0000313" key="3">
    <source>
        <dbReference type="WBParaSite" id="maker-uti_cns_0006486-snap-gene-0.4-mRNA-1"/>
    </source>
</evidence>
<proteinExistence type="predicted"/>
<evidence type="ECO:0000256" key="1">
    <source>
        <dbReference type="SAM" id="MobiDB-lite"/>
    </source>
</evidence>
<feature type="compositionally biased region" description="Low complexity" evidence="1">
    <location>
        <begin position="38"/>
        <end position="59"/>
    </location>
</feature>
<dbReference type="AlphaFoldDB" id="A0A1I8HK95"/>
<dbReference type="WBParaSite" id="maker-uti_cns_0006486-snap-gene-0.4-mRNA-1">
    <property type="protein sequence ID" value="maker-uti_cns_0006486-snap-gene-0.4-mRNA-1"/>
    <property type="gene ID" value="maker-uti_cns_0006486-snap-gene-0.4"/>
</dbReference>
<dbReference type="Gene3D" id="6.10.250.1010">
    <property type="match status" value="1"/>
</dbReference>
<feature type="region of interest" description="Disordered" evidence="1">
    <location>
        <begin position="38"/>
        <end position="163"/>
    </location>
</feature>
<reference evidence="3" key="1">
    <citation type="submission" date="2016-11" db="UniProtKB">
        <authorList>
            <consortium name="WormBaseParasite"/>
        </authorList>
    </citation>
    <scope>IDENTIFICATION</scope>
</reference>
<organism evidence="2 3">
    <name type="scientific">Macrostomum lignano</name>
    <dbReference type="NCBI Taxonomy" id="282301"/>
    <lineage>
        <taxon>Eukaryota</taxon>
        <taxon>Metazoa</taxon>
        <taxon>Spiralia</taxon>
        <taxon>Lophotrochozoa</taxon>
        <taxon>Platyhelminthes</taxon>
        <taxon>Rhabditophora</taxon>
        <taxon>Macrostomorpha</taxon>
        <taxon>Macrostomida</taxon>
        <taxon>Macrostomidae</taxon>
        <taxon>Macrostomum</taxon>
    </lineage>
</organism>
<sequence>MADDTADLANDTANMADDTADLANDTANMADDTADLANDTANMADDTADLANDTADMADSNAASAGPKPSEWKNSQPNHSKKRPSAKSKPKQSFLSDSTKQHSENKGLLSKKLRSARPSDAKKRPAADKDRAKSQSTSAKRAKENLPPTALKGNKNKTPQAGPAVMKEVESIIEIRWMDPNFERVKDFIGRARFISAPQVGHIQAARWPYATSDRAYPALVIKAPGFSFYKKAFAEAIDDFTTEKVPSNVWKSKFKKAALAKMNRI</sequence>
<dbReference type="Proteomes" id="UP000095280">
    <property type="component" value="Unplaced"/>
</dbReference>
<feature type="compositionally biased region" description="Basic residues" evidence="1">
    <location>
        <begin position="79"/>
        <end position="90"/>
    </location>
</feature>
<keyword evidence="2" id="KW-1185">Reference proteome</keyword>
<protein>
    <submittedName>
        <fullName evidence="3">PWWP domain-containing protein</fullName>
    </submittedName>
</protein>
<name>A0A1I8HK95_9PLAT</name>